<dbReference type="CDD" id="cd09726">
    <property type="entry name" value="RAMP_I_III"/>
    <property type="match status" value="1"/>
</dbReference>
<dbReference type="PANTHER" id="PTHR35579:SF3">
    <property type="entry name" value="CRISPR SYSTEM CMS ENDORIBONUCLEASE CSM3"/>
    <property type="match status" value="1"/>
</dbReference>
<dbReference type="InterPro" id="IPR005537">
    <property type="entry name" value="RAMP_III_fam"/>
</dbReference>
<comment type="subunit">
    <text evidence="2">Part of the Csm effector complex that includes Cas10, Csm2, Csm3, Csm4 and Csm5.</text>
</comment>
<name>A0A2N3WYF1_9NOCA</name>
<keyword evidence="5" id="KW-1185">Reference proteome</keyword>
<dbReference type="Pfam" id="PF03787">
    <property type="entry name" value="RAMPs"/>
    <property type="match status" value="1"/>
</dbReference>
<evidence type="ECO:0000256" key="2">
    <source>
        <dbReference type="ARBA" id="ARBA00093789"/>
    </source>
</evidence>
<evidence type="ECO:0000259" key="3">
    <source>
        <dbReference type="Pfam" id="PF03787"/>
    </source>
</evidence>
<keyword evidence="1" id="KW-0051">Antiviral defense</keyword>
<dbReference type="PANTHER" id="PTHR35579">
    <property type="entry name" value="CRISPR SYSTEM CMS ENDORIBONUCLEASE CSM3"/>
    <property type="match status" value="1"/>
</dbReference>
<organism evidence="4 5">
    <name type="scientific">Nocardia fluminea</name>
    <dbReference type="NCBI Taxonomy" id="134984"/>
    <lineage>
        <taxon>Bacteria</taxon>
        <taxon>Bacillati</taxon>
        <taxon>Actinomycetota</taxon>
        <taxon>Actinomycetes</taxon>
        <taxon>Mycobacteriales</taxon>
        <taxon>Nocardiaceae</taxon>
        <taxon>Nocardia</taxon>
    </lineage>
</organism>
<gene>
    <name evidence="4" type="ORF">ATK86_0937</name>
</gene>
<dbReference type="EMBL" id="PJMW01000001">
    <property type="protein sequence ID" value="PKV98903.1"/>
    <property type="molecule type" value="Genomic_DNA"/>
</dbReference>
<accession>A0A2N3WYF1</accession>
<evidence type="ECO:0000313" key="4">
    <source>
        <dbReference type="EMBL" id="PKV98903.1"/>
    </source>
</evidence>
<proteinExistence type="predicted"/>
<evidence type="ECO:0000313" key="5">
    <source>
        <dbReference type="Proteomes" id="UP000233766"/>
    </source>
</evidence>
<reference evidence="4 5" key="1">
    <citation type="submission" date="2017-12" db="EMBL/GenBank/DDBJ databases">
        <title>Sequencing the genomes of 1000 Actinobacteria strains.</title>
        <authorList>
            <person name="Klenk H.-P."/>
        </authorList>
    </citation>
    <scope>NUCLEOTIDE SEQUENCE [LARGE SCALE GENOMIC DNA]</scope>
    <source>
        <strain evidence="4 5">DSM 44489</strain>
    </source>
</reference>
<dbReference type="RefSeq" id="WP_101463294.1">
    <property type="nucleotide sequence ID" value="NZ_PJMW01000001.1"/>
</dbReference>
<protein>
    <submittedName>
        <fullName evidence="4">CRISPR-associated protein Csx10</fullName>
    </submittedName>
</protein>
<dbReference type="AlphaFoldDB" id="A0A2N3WYF1"/>
<dbReference type="GO" id="GO:0051607">
    <property type="term" value="P:defense response to virus"/>
    <property type="evidence" value="ECO:0007669"/>
    <property type="project" value="UniProtKB-KW"/>
</dbReference>
<comment type="caution">
    <text evidence="4">The sequence shown here is derived from an EMBL/GenBank/DDBJ whole genome shotgun (WGS) entry which is preliminary data.</text>
</comment>
<dbReference type="OrthoDB" id="482771at2"/>
<sequence length="742" mass="78866">MTAGTPIRIGMRFDSDWHVGVGFGRRGSVDRAIATDAQGLPFVPAKTAVGILRDAAEIAAAALETEGSSRWSAWVDVVFGSQPARATGRPVRPRPAALHSAPLRLAAKTRAFIAAPRDGVITAADLVAATRVVRAGVRIDPDSRTAEHETFRQIERARAGMEVTADWVLIHPADAETWPAQLLLVAASRIVRSLGGDRRRGAGAVRITLDGLAELTTLRDRYDNTELPAPWPHTTITAPAPAATVATTGPLRHRADLVLTVRRPVVVDAGTRGNIVRTNTFVPGSLLLPLLRPALGVALAELIRSGSVVVTDATLDIGGTRGMPWPLTLARSKDSAPDTDRFVNRLHEHTANPRLQPERHRYLHPCGQRSSAVAISESMHAVIDDTKQRPTTETGGLFVYHGIAPGTVLRAELYLPESVELDPAVLAGEHRIGRSAKDDYGLVELDVTEPGRAPEPENIAAGAEFTVWITAQTLIRDARGGFDTTPAGLVAELSTALGARIAVADPTGRETVALGVVRREGWQRGWGLPRPSLVGIAAGSALLCSAETAIDRARIAVVQAAGIGQRTAEGSGRILIDAPALATAQPRIEHAESPPVGDLTDIEPEPDPTLLRAAWRTVITAAALTVAAKRCRAFLAADLTRAQLGDLHTVLDGLPADPDRSGSATWLASVRRGESAAVWGEQSLTRLEGLLTARPDDPGHPVWELLFGDAPADRPDAELTGYAVQVALGEMLRIATRPEVRA</sequence>
<dbReference type="Proteomes" id="UP000233766">
    <property type="component" value="Unassembled WGS sequence"/>
</dbReference>
<dbReference type="InterPro" id="IPR052216">
    <property type="entry name" value="CRISPR_Csm3_endoribonuclease"/>
</dbReference>
<evidence type="ECO:0000256" key="1">
    <source>
        <dbReference type="ARBA" id="ARBA00023118"/>
    </source>
</evidence>
<feature type="domain" description="CRISPR type III-associated protein" evidence="3">
    <location>
        <begin position="13"/>
        <end position="206"/>
    </location>
</feature>